<dbReference type="FunFam" id="3.40.50.11320:FF:000004">
    <property type="entry name" value="Carboxypeptidase"/>
    <property type="match status" value="1"/>
</dbReference>
<comment type="similarity">
    <text evidence="2 8">Belongs to the peptidase S10 family.</text>
</comment>
<dbReference type="GO" id="GO:0006508">
    <property type="term" value="P:proteolysis"/>
    <property type="evidence" value="ECO:0007669"/>
    <property type="project" value="UniProtKB-KW"/>
</dbReference>
<comment type="caution">
    <text evidence="9">The sequence shown here is derived from an EMBL/GenBank/DDBJ whole genome shotgun (WGS) entry which is preliminary data.</text>
</comment>
<keyword evidence="6 8" id="KW-0378">Hydrolase</keyword>
<evidence type="ECO:0000313" key="9">
    <source>
        <dbReference type="EMBL" id="KAF7148943.1"/>
    </source>
</evidence>
<dbReference type="Pfam" id="PF00450">
    <property type="entry name" value="Peptidase_S10"/>
    <property type="match status" value="1"/>
</dbReference>
<evidence type="ECO:0000256" key="4">
    <source>
        <dbReference type="ARBA" id="ARBA00022645"/>
    </source>
</evidence>
<evidence type="ECO:0000256" key="1">
    <source>
        <dbReference type="ARBA" id="ARBA00004613"/>
    </source>
</evidence>
<dbReference type="InterPro" id="IPR001563">
    <property type="entry name" value="Peptidase_S10"/>
</dbReference>
<dbReference type="GO" id="GO:0005773">
    <property type="term" value="C:vacuole"/>
    <property type="evidence" value="ECO:0007669"/>
    <property type="project" value="TreeGrafter"/>
</dbReference>
<accession>A0A834H7C6</accession>
<keyword evidence="5 8" id="KW-0645">Protease</keyword>
<dbReference type="PROSITE" id="PS00560">
    <property type="entry name" value="CARBOXYPEPT_SER_HIS"/>
    <property type="match status" value="1"/>
</dbReference>
<dbReference type="FunFam" id="3.40.50.1820:FF:000061">
    <property type="entry name" value="Carboxypeptidase"/>
    <property type="match status" value="1"/>
</dbReference>
<gene>
    <name evidence="9" type="ORF">RHSIM_Rhsim03G0035400</name>
</gene>
<dbReference type="PANTHER" id="PTHR11802">
    <property type="entry name" value="SERINE PROTEASE FAMILY S10 SERINE CARBOXYPEPTIDASE"/>
    <property type="match status" value="1"/>
</dbReference>
<dbReference type="OrthoDB" id="443318at2759"/>
<evidence type="ECO:0000256" key="2">
    <source>
        <dbReference type="ARBA" id="ARBA00009431"/>
    </source>
</evidence>
<dbReference type="GO" id="GO:0005576">
    <property type="term" value="C:extracellular region"/>
    <property type="evidence" value="ECO:0007669"/>
    <property type="project" value="UniProtKB-SubCell"/>
</dbReference>
<evidence type="ECO:0000256" key="3">
    <source>
        <dbReference type="ARBA" id="ARBA00022525"/>
    </source>
</evidence>
<dbReference type="Proteomes" id="UP000626092">
    <property type="component" value="Unassembled WGS sequence"/>
</dbReference>
<evidence type="ECO:0000256" key="7">
    <source>
        <dbReference type="ARBA" id="ARBA00023180"/>
    </source>
</evidence>
<reference evidence="9" key="1">
    <citation type="submission" date="2019-11" db="EMBL/GenBank/DDBJ databases">
        <authorList>
            <person name="Liu Y."/>
            <person name="Hou J."/>
            <person name="Li T.-Q."/>
            <person name="Guan C.-H."/>
            <person name="Wu X."/>
            <person name="Wu H.-Z."/>
            <person name="Ling F."/>
            <person name="Zhang R."/>
            <person name="Shi X.-G."/>
            <person name="Ren J.-P."/>
            <person name="Chen E.-F."/>
            <person name="Sun J.-M."/>
        </authorList>
    </citation>
    <scope>NUCLEOTIDE SEQUENCE</scope>
    <source>
        <strain evidence="9">Adult_tree_wgs_1</strain>
        <tissue evidence="9">Leaves</tissue>
    </source>
</reference>
<dbReference type="Gene3D" id="3.40.50.11320">
    <property type="match status" value="1"/>
</dbReference>
<name>A0A834H7C6_RHOSS</name>
<keyword evidence="7" id="KW-0325">Glycoprotein</keyword>
<dbReference type="InterPro" id="IPR029058">
    <property type="entry name" value="AB_hydrolase_fold"/>
</dbReference>
<protein>
    <recommendedName>
        <fullName evidence="8">Carboxypeptidase</fullName>
        <ecNumber evidence="8">3.4.16.-</ecNumber>
    </recommendedName>
</protein>
<dbReference type="EMBL" id="WJXA01000003">
    <property type="protein sequence ID" value="KAF7148943.1"/>
    <property type="molecule type" value="Genomic_DNA"/>
</dbReference>
<keyword evidence="3" id="KW-0964">Secreted</keyword>
<dbReference type="Gene3D" id="3.40.50.1820">
    <property type="entry name" value="alpha/beta hydrolase"/>
    <property type="match status" value="1"/>
</dbReference>
<evidence type="ECO:0000256" key="6">
    <source>
        <dbReference type="ARBA" id="ARBA00022801"/>
    </source>
</evidence>
<sequence length="541" mass="60271">MLTQAWLTMAAAIYGIQIVCSITVESLSESDKIQLLPGQPQVSFQQFGGYITVDEKQDRALFYYFVEAETDPATKPLVLWLNGGPGCSSIGAGAFSEHGPFKPSGQILVKNNYSWNKEANMLYLESPAGVGFSYSANASYYTSVDDNMTARDNLAFLENWFNKFPEYKNTDFFITGESYGGHYVPQLAQLIIQSKVQFNLKGIAIGNPLLEFNTDLNSKGEYLWSHGLVSDDTYQLFNSACNYSQIRRQARNGGLTPVCSQVFKQASREISKFINERDVTLDVCLSSLGSQAQVLSRLVRFSVSSPYGLFEFSFYKAPTRLRLNQTSHDSIELTTAMQHLYESQSPPVTDRLVVSLVRVCASYVSASMISMFHFQQDTEKINVCVKDETVNYLNREDVQKAFHARLVGVTGWSICSDVLRYEMQNVEIPMIPVLVSLVKSGIRVLVYSGDQDSVIPLIGTRTLVNGLARELGLNTTVPYRVWFEGSQVAGWTQVYGDILSFATIRGGSHEAPFSQPERSLVLFNTFLGGKPLPLSAESMHK</sequence>
<proteinExistence type="inferred from homology"/>
<comment type="subcellular location">
    <subcellularLocation>
        <location evidence="1">Secreted</location>
    </subcellularLocation>
</comment>
<evidence type="ECO:0000256" key="8">
    <source>
        <dbReference type="RuleBase" id="RU361156"/>
    </source>
</evidence>
<evidence type="ECO:0000256" key="5">
    <source>
        <dbReference type="ARBA" id="ARBA00022670"/>
    </source>
</evidence>
<dbReference type="PROSITE" id="PS00131">
    <property type="entry name" value="CARBOXYPEPT_SER_SER"/>
    <property type="match status" value="1"/>
</dbReference>
<dbReference type="SUPFAM" id="SSF53474">
    <property type="entry name" value="alpha/beta-Hydrolases"/>
    <property type="match status" value="1"/>
</dbReference>
<organism evidence="9 10">
    <name type="scientific">Rhododendron simsii</name>
    <name type="common">Sims's rhododendron</name>
    <dbReference type="NCBI Taxonomy" id="118357"/>
    <lineage>
        <taxon>Eukaryota</taxon>
        <taxon>Viridiplantae</taxon>
        <taxon>Streptophyta</taxon>
        <taxon>Embryophyta</taxon>
        <taxon>Tracheophyta</taxon>
        <taxon>Spermatophyta</taxon>
        <taxon>Magnoliopsida</taxon>
        <taxon>eudicotyledons</taxon>
        <taxon>Gunneridae</taxon>
        <taxon>Pentapetalae</taxon>
        <taxon>asterids</taxon>
        <taxon>Ericales</taxon>
        <taxon>Ericaceae</taxon>
        <taxon>Ericoideae</taxon>
        <taxon>Rhodoreae</taxon>
        <taxon>Rhododendron</taxon>
    </lineage>
</organism>
<dbReference type="PRINTS" id="PR00724">
    <property type="entry name" value="CRBOXYPTASEC"/>
</dbReference>
<dbReference type="EC" id="3.4.16.-" evidence="8"/>
<keyword evidence="4 8" id="KW-0121">Carboxypeptidase</keyword>
<dbReference type="Gene3D" id="6.10.250.940">
    <property type="match status" value="1"/>
</dbReference>
<dbReference type="InterPro" id="IPR018202">
    <property type="entry name" value="Ser_caboxypep_ser_AS"/>
</dbReference>
<dbReference type="AlphaFoldDB" id="A0A834H7C6"/>
<dbReference type="InterPro" id="IPR033124">
    <property type="entry name" value="Ser_caboxypep_his_AS"/>
</dbReference>
<evidence type="ECO:0000313" key="10">
    <source>
        <dbReference type="Proteomes" id="UP000626092"/>
    </source>
</evidence>
<dbReference type="PANTHER" id="PTHR11802:SF281">
    <property type="entry name" value="CARBOXYPEPTIDASE"/>
    <property type="match status" value="1"/>
</dbReference>
<keyword evidence="10" id="KW-1185">Reference proteome</keyword>
<dbReference type="GO" id="GO:0004185">
    <property type="term" value="F:serine-type carboxypeptidase activity"/>
    <property type="evidence" value="ECO:0007669"/>
    <property type="project" value="UniProtKB-UniRule"/>
</dbReference>